<proteinExistence type="predicted"/>
<name>A0A6J5KUF1_9CAUD</name>
<accession>A0A6J5KUF1</accession>
<organism evidence="1">
    <name type="scientific">uncultured Caudovirales phage</name>
    <dbReference type="NCBI Taxonomy" id="2100421"/>
    <lineage>
        <taxon>Viruses</taxon>
        <taxon>Duplodnaviria</taxon>
        <taxon>Heunggongvirae</taxon>
        <taxon>Uroviricota</taxon>
        <taxon>Caudoviricetes</taxon>
        <taxon>Peduoviridae</taxon>
        <taxon>Maltschvirus</taxon>
        <taxon>Maltschvirus maltsch</taxon>
    </lineage>
</organism>
<dbReference type="InterPro" id="IPR021229">
    <property type="entry name" value="DUF2800"/>
</dbReference>
<gene>
    <name evidence="1" type="ORF">UFOVP68_30</name>
</gene>
<dbReference type="EMBL" id="LR796191">
    <property type="protein sequence ID" value="CAB4126168.1"/>
    <property type="molecule type" value="Genomic_DNA"/>
</dbReference>
<evidence type="ECO:0000313" key="1">
    <source>
        <dbReference type="EMBL" id="CAB4126168.1"/>
    </source>
</evidence>
<protein>
    <submittedName>
        <fullName evidence="1">Uncharacterized protein</fullName>
    </submittedName>
</protein>
<dbReference type="Pfam" id="PF10926">
    <property type="entry name" value="DUF2800"/>
    <property type="match status" value="1"/>
</dbReference>
<reference evidence="1" key="1">
    <citation type="submission" date="2020-04" db="EMBL/GenBank/DDBJ databases">
        <authorList>
            <person name="Chiriac C."/>
            <person name="Salcher M."/>
            <person name="Ghai R."/>
            <person name="Kavagutti S V."/>
        </authorList>
    </citation>
    <scope>NUCLEOTIDE SEQUENCE</scope>
</reference>
<sequence>MSDNLAHSNWGGSVCKRYRSCPGSVAACAAVPKLPAGAAADEGTLAHAFAERFLVDQVRNCAEFVGFTLEAGGKPLTAEMARAVQFYLDAVWEEFDLEDDSIYLVEQKFVLPVASAPQGAVFGRNDCLVYSRKARKLTVFDYKNGFQPVEAEDNDQGKFYGAGAALSDLAKDWPVSVVEIVIVQPNARDVDSTGAVRRWTWNPVDLLEFVAELEIDIASTLQPNALRVPGEHCRWCDAAPFCEVRVQTALQAAALAFTDVALLGTKDLPDAQKVDVDRLVKLKHVCEVFSDWGKKIDDRLLGMLEIGQSVPGFKLVEKMARRKWQAAGDDIAGYMATVYGINVHEVLPPTLVTITDAEKLLALHIADKTALKSAKDDVSLRFTIKESSGTTLAPESDRREAIHRQPAQAFAGAKLSN</sequence>